<dbReference type="STRING" id="48003.BLA55_01095"/>
<evidence type="ECO:0000256" key="3">
    <source>
        <dbReference type="ARBA" id="ARBA00023016"/>
    </source>
</evidence>
<dbReference type="InterPro" id="IPR021153">
    <property type="entry name" value="HrcA_C"/>
</dbReference>
<gene>
    <name evidence="5" type="primary">hrcA</name>
    <name evidence="7" type="ORF">BLA55_01095</name>
</gene>
<name>A0A1L4FRP9_9BACT</name>
<dbReference type="SUPFAM" id="SSF55781">
    <property type="entry name" value="GAF domain-like"/>
    <property type="match status" value="1"/>
</dbReference>
<dbReference type="Pfam" id="PF01628">
    <property type="entry name" value="HrcA"/>
    <property type="match status" value="1"/>
</dbReference>
<dbReference type="GO" id="GO:0003677">
    <property type="term" value="F:DNA binding"/>
    <property type="evidence" value="ECO:0007669"/>
    <property type="project" value="InterPro"/>
</dbReference>
<keyword evidence="2 5" id="KW-0805">Transcription regulation</keyword>
<proteinExistence type="inferred from homology"/>
<dbReference type="SUPFAM" id="SSF46785">
    <property type="entry name" value="Winged helix' DNA-binding domain"/>
    <property type="match status" value="1"/>
</dbReference>
<dbReference type="RefSeq" id="WP_073372280.1">
    <property type="nucleotide sequence ID" value="NZ_CP017813.1"/>
</dbReference>
<evidence type="ECO:0000256" key="2">
    <source>
        <dbReference type="ARBA" id="ARBA00023015"/>
    </source>
</evidence>
<dbReference type="InterPro" id="IPR036388">
    <property type="entry name" value="WH-like_DNA-bd_sf"/>
</dbReference>
<dbReference type="PIRSF" id="PIRSF005485">
    <property type="entry name" value="HrcA"/>
    <property type="match status" value="1"/>
</dbReference>
<keyword evidence="1 5" id="KW-0678">Repressor</keyword>
<dbReference type="GO" id="GO:0045892">
    <property type="term" value="P:negative regulation of DNA-templated transcription"/>
    <property type="evidence" value="ECO:0007669"/>
    <property type="project" value="UniProtKB-UniRule"/>
</dbReference>
<evidence type="ECO:0000313" key="8">
    <source>
        <dbReference type="Proteomes" id="UP000184322"/>
    </source>
</evidence>
<dbReference type="AlphaFoldDB" id="A0A1L4FRP9"/>
<comment type="similarity">
    <text evidence="5">Belongs to the HrcA family.</text>
</comment>
<comment type="function">
    <text evidence="5">Negative regulator of class I heat shock genes (grpE-dnaK-dnaJ and groELS operons). Prevents heat-shock induction of these operons.</text>
</comment>
<dbReference type="Proteomes" id="UP000184322">
    <property type="component" value="Chromosome"/>
</dbReference>
<dbReference type="InterPro" id="IPR036390">
    <property type="entry name" value="WH_DNA-bd_sf"/>
</dbReference>
<dbReference type="KEGG" id="mpul:BLA55_01095"/>
<evidence type="ECO:0000256" key="1">
    <source>
        <dbReference type="ARBA" id="ARBA00022491"/>
    </source>
</evidence>
<dbReference type="HAMAP" id="MF_00081">
    <property type="entry name" value="HrcA"/>
    <property type="match status" value="1"/>
</dbReference>
<keyword evidence="3 5" id="KW-0346">Stress response</keyword>
<organism evidence="7 8">
    <name type="scientific">Mycoplasmopsis pullorum</name>
    <dbReference type="NCBI Taxonomy" id="48003"/>
    <lineage>
        <taxon>Bacteria</taxon>
        <taxon>Bacillati</taxon>
        <taxon>Mycoplasmatota</taxon>
        <taxon>Mycoplasmoidales</taxon>
        <taxon>Metamycoplasmataceae</taxon>
        <taxon>Mycoplasmopsis</taxon>
    </lineage>
</organism>
<dbReference type="Gene3D" id="1.10.10.10">
    <property type="entry name" value="Winged helix-like DNA-binding domain superfamily/Winged helix DNA-binding domain"/>
    <property type="match status" value="1"/>
</dbReference>
<dbReference type="InterPro" id="IPR029016">
    <property type="entry name" value="GAF-like_dom_sf"/>
</dbReference>
<dbReference type="EMBL" id="CP017813">
    <property type="protein sequence ID" value="APJ38276.1"/>
    <property type="molecule type" value="Genomic_DNA"/>
</dbReference>
<protein>
    <recommendedName>
        <fullName evidence="5">Heat-inducible transcription repressor HrcA</fullName>
    </recommendedName>
</protein>
<keyword evidence="8" id="KW-1185">Reference proteome</keyword>
<reference evidence="8" key="1">
    <citation type="submission" date="2016-10" db="EMBL/GenBank/DDBJ databases">
        <authorList>
            <person name="Beylefeld A."/>
            <person name="Abolnik C."/>
        </authorList>
    </citation>
    <scope>NUCLEOTIDE SEQUENCE [LARGE SCALE GENOMIC DNA]</scope>
    <source>
        <strain evidence="8">B359_6</strain>
    </source>
</reference>
<dbReference type="Gene3D" id="3.30.390.60">
    <property type="entry name" value="Heat-inducible transcription repressor hrca homolog, domain 3"/>
    <property type="match status" value="1"/>
</dbReference>
<dbReference type="Gene3D" id="3.30.450.40">
    <property type="match status" value="1"/>
</dbReference>
<dbReference type="InterPro" id="IPR002571">
    <property type="entry name" value="HrcA"/>
</dbReference>
<dbReference type="NCBIfam" id="TIGR00331">
    <property type="entry name" value="hrcA"/>
    <property type="match status" value="1"/>
</dbReference>
<feature type="domain" description="Heat-inducible transcription repressor HrcA C-terminal" evidence="6">
    <location>
        <begin position="104"/>
        <end position="313"/>
    </location>
</feature>
<dbReference type="OrthoDB" id="9783139at2"/>
<dbReference type="InterPro" id="IPR023120">
    <property type="entry name" value="WHTH_transcript_rep_HrcA_IDD"/>
</dbReference>
<keyword evidence="4 5" id="KW-0804">Transcription</keyword>
<sequence>MKKISSKHEEILKLTTKMYIEQGDAISSSKILDHYKLNMSSAKIRYLMNDLENEGYLEKAYSSSGRIPTIKGLDYYARFLSQDEESNMLKKLRKLFHQRKKNIDNTVDEAAKIITEATGLTIVTAQSNSNALLKSIQLVPLSESSATVVLVISTGEVFSKMIYLNTSKNEIEDLRIAIRLFKERLVDVPIYQLAQRALSLKSILAQAVHNYEDLFESFIENVFQFQTQVKTNVYGRNNIILSEDISREQLHKMLNMLENQSIWELIESEQKNDDERLKISVDSDGAFLSKKLELDNQVTEITIIGATKSDYASMRGAICLLEELVRTKNDSKDGKNDE</sequence>
<evidence type="ECO:0000313" key="7">
    <source>
        <dbReference type="EMBL" id="APJ38276.1"/>
    </source>
</evidence>
<dbReference type="PANTHER" id="PTHR34824">
    <property type="entry name" value="HEAT-INDUCIBLE TRANSCRIPTION REPRESSOR HRCA"/>
    <property type="match status" value="1"/>
</dbReference>
<dbReference type="PANTHER" id="PTHR34824:SF1">
    <property type="entry name" value="HEAT-INDUCIBLE TRANSCRIPTION REPRESSOR HRCA"/>
    <property type="match status" value="1"/>
</dbReference>
<evidence type="ECO:0000259" key="6">
    <source>
        <dbReference type="Pfam" id="PF01628"/>
    </source>
</evidence>
<evidence type="ECO:0000256" key="5">
    <source>
        <dbReference type="HAMAP-Rule" id="MF_00081"/>
    </source>
</evidence>
<accession>A0A1L4FRP9</accession>
<evidence type="ECO:0000256" key="4">
    <source>
        <dbReference type="ARBA" id="ARBA00023163"/>
    </source>
</evidence>